<comment type="caution">
    <text evidence="6">The sequence shown here is derived from an EMBL/GenBank/DDBJ whole genome shotgun (WGS) entry which is preliminary data.</text>
</comment>
<dbReference type="RefSeq" id="WP_234866976.1">
    <property type="nucleotide sequence ID" value="NZ_JAKEVY010000004.1"/>
</dbReference>
<feature type="transmembrane region" description="Helical" evidence="5">
    <location>
        <begin position="318"/>
        <end position="336"/>
    </location>
</feature>
<dbReference type="Gene3D" id="1.10.3080.10">
    <property type="entry name" value="Clc chloride channel"/>
    <property type="match status" value="1"/>
</dbReference>
<feature type="transmembrane region" description="Helical" evidence="5">
    <location>
        <begin position="270"/>
        <end position="288"/>
    </location>
</feature>
<name>A0ABS9BJZ9_9BACT</name>
<keyword evidence="7" id="KW-1185">Reference proteome</keyword>
<protein>
    <submittedName>
        <fullName evidence="6">Voltage-gated chloride channel family protein</fullName>
    </submittedName>
</protein>
<feature type="transmembrane region" description="Helical" evidence="5">
    <location>
        <begin position="57"/>
        <end position="77"/>
    </location>
</feature>
<evidence type="ECO:0000256" key="4">
    <source>
        <dbReference type="ARBA" id="ARBA00023136"/>
    </source>
</evidence>
<feature type="transmembrane region" description="Helical" evidence="5">
    <location>
        <begin position="150"/>
        <end position="175"/>
    </location>
</feature>
<dbReference type="Proteomes" id="UP001200145">
    <property type="component" value="Unassembled WGS sequence"/>
</dbReference>
<evidence type="ECO:0000256" key="1">
    <source>
        <dbReference type="ARBA" id="ARBA00004141"/>
    </source>
</evidence>
<keyword evidence="2 5" id="KW-0812">Transmembrane</keyword>
<evidence type="ECO:0000256" key="5">
    <source>
        <dbReference type="SAM" id="Phobius"/>
    </source>
</evidence>
<evidence type="ECO:0000256" key="3">
    <source>
        <dbReference type="ARBA" id="ARBA00022989"/>
    </source>
</evidence>
<evidence type="ECO:0000313" key="6">
    <source>
        <dbReference type="EMBL" id="MCF1716024.1"/>
    </source>
</evidence>
<accession>A0ABS9BJZ9</accession>
<dbReference type="Pfam" id="PF00654">
    <property type="entry name" value="Voltage_CLC"/>
    <property type="match status" value="1"/>
</dbReference>
<dbReference type="EMBL" id="JAKEVY010000004">
    <property type="protein sequence ID" value="MCF1716024.1"/>
    <property type="molecule type" value="Genomic_DNA"/>
</dbReference>
<dbReference type="InterPro" id="IPR014743">
    <property type="entry name" value="Cl-channel_core"/>
</dbReference>
<feature type="transmembrane region" description="Helical" evidence="5">
    <location>
        <begin position="397"/>
        <end position="417"/>
    </location>
</feature>
<dbReference type="PRINTS" id="PR00762">
    <property type="entry name" value="CLCHANNEL"/>
</dbReference>
<organism evidence="6 7">
    <name type="scientific">Flavihumibacter fluminis</name>
    <dbReference type="NCBI Taxonomy" id="2909236"/>
    <lineage>
        <taxon>Bacteria</taxon>
        <taxon>Pseudomonadati</taxon>
        <taxon>Bacteroidota</taxon>
        <taxon>Chitinophagia</taxon>
        <taxon>Chitinophagales</taxon>
        <taxon>Chitinophagaceae</taxon>
        <taxon>Flavihumibacter</taxon>
    </lineage>
</organism>
<feature type="transmembrane region" description="Helical" evidence="5">
    <location>
        <begin position="20"/>
        <end position="45"/>
    </location>
</feature>
<feature type="transmembrane region" description="Helical" evidence="5">
    <location>
        <begin position="227"/>
        <end position="249"/>
    </location>
</feature>
<proteinExistence type="predicted"/>
<gene>
    <name evidence="6" type="ORF">L0U88_15395</name>
</gene>
<dbReference type="SUPFAM" id="SSF81340">
    <property type="entry name" value="Clc chloride channel"/>
    <property type="match status" value="1"/>
</dbReference>
<reference evidence="6 7" key="1">
    <citation type="submission" date="2022-01" db="EMBL/GenBank/DDBJ databases">
        <title>Flavihumibacter sp. nov., isolated from sediment of a river.</title>
        <authorList>
            <person name="Liu H."/>
        </authorList>
    </citation>
    <scope>NUCLEOTIDE SEQUENCE [LARGE SCALE GENOMIC DNA]</scope>
    <source>
        <strain evidence="6 7">RY-1</strain>
    </source>
</reference>
<dbReference type="InterPro" id="IPR050368">
    <property type="entry name" value="ClC-type_chloride_channel"/>
</dbReference>
<evidence type="ECO:0000313" key="7">
    <source>
        <dbReference type="Proteomes" id="UP001200145"/>
    </source>
</evidence>
<sequence length="439" mass="47223">MKGLEQKWKAPEQARISWFLIRWTILAIPLAILVGSLVAFFLWSLDEVTNLRLRNPWLLAFLPAAGVLIYFLYDLAGKRTEKGNNLILDEIHEPSTGIPLRLAPLVLIATLITHLFGGSAGREGTAVQMGGSLADALAKPFRLDQEDRKTLLLCGMAAGFGAVFGTPVTGALFAVEVLFLGQILHTALLPCLIASLLADITCQFWGVGHVSYSILSEAITLTVPENWWNSGMLLVKVILLGACAGLVSACFSMLTNQVKYISNMLIPRPWLVPIAGGLIIIGLSMIPGNQDYLGLGVWNADPSVVTISSAFSTGGAETFSWVWKLLFTAITIGMGFKGGEVTPLFFIGATLGNVLAVWMGAPVDLMAGLGFIAMFAAATNTPIACTIMGIELFGGEHFLFFAIACFTAYYFSGHTGIYSSQRSGIPKTGRLLKKIEDEP</sequence>
<evidence type="ECO:0000256" key="2">
    <source>
        <dbReference type="ARBA" id="ARBA00022692"/>
    </source>
</evidence>
<comment type="subcellular location">
    <subcellularLocation>
        <location evidence="1">Membrane</location>
        <topology evidence="1">Multi-pass membrane protein</topology>
    </subcellularLocation>
</comment>
<dbReference type="InterPro" id="IPR001807">
    <property type="entry name" value="ClC"/>
</dbReference>
<feature type="transmembrane region" description="Helical" evidence="5">
    <location>
        <begin position="98"/>
        <end position="117"/>
    </location>
</feature>
<dbReference type="PANTHER" id="PTHR43427:SF12">
    <property type="entry name" value="CHLORIDE TRANSPORTER"/>
    <property type="match status" value="1"/>
</dbReference>
<keyword evidence="4 5" id="KW-0472">Membrane</keyword>
<dbReference type="PANTHER" id="PTHR43427">
    <property type="entry name" value="CHLORIDE CHANNEL PROTEIN CLC-E"/>
    <property type="match status" value="1"/>
</dbReference>
<keyword evidence="3 5" id="KW-1133">Transmembrane helix</keyword>
<dbReference type="CDD" id="cd03682">
    <property type="entry name" value="ClC_sycA_like"/>
    <property type="match status" value="1"/>
</dbReference>